<organism evidence="1 2">
    <name type="scientific">Campylobacter anatolicus</name>
    <dbReference type="NCBI Taxonomy" id="2829105"/>
    <lineage>
        <taxon>Bacteria</taxon>
        <taxon>Pseudomonadati</taxon>
        <taxon>Campylobacterota</taxon>
        <taxon>Epsilonproteobacteria</taxon>
        <taxon>Campylobacterales</taxon>
        <taxon>Campylobacteraceae</taxon>
        <taxon>Campylobacter</taxon>
    </lineage>
</organism>
<gene>
    <name evidence="1" type="ORF">KDD93_01055</name>
</gene>
<name>A0ABS5HI21_9BACT</name>
<protein>
    <submittedName>
        <fullName evidence="1">Uncharacterized protein</fullName>
    </submittedName>
</protein>
<dbReference type="Proteomes" id="UP000682951">
    <property type="component" value="Unassembled WGS sequence"/>
</dbReference>
<proteinExistence type="predicted"/>
<comment type="caution">
    <text evidence="1">The sequence shown here is derived from an EMBL/GenBank/DDBJ whole genome shotgun (WGS) entry which is preliminary data.</text>
</comment>
<evidence type="ECO:0000313" key="2">
    <source>
        <dbReference type="Proteomes" id="UP000682951"/>
    </source>
</evidence>
<evidence type="ECO:0000313" key="1">
    <source>
        <dbReference type="EMBL" id="MBR8463162.1"/>
    </source>
</evidence>
<sequence>MAQIYVKPLLIVAIMVSTTHNRDFAILLDSLVALVKDGGEAAIDSVDEIIKVIA</sequence>
<reference evidence="1 2" key="1">
    <citation type="submission" date="2021-04" db="EMBL/GenBank/DDBJ databases">
        <title>Molecular and phenotypic characterization and identification of bacterial isolates recovered from the Anatolian ground squirrels (Spermophilus xanthoprymnus) and which have the potential to form a new species in the Campylobacter genus.</title>
        <authorList>
            <person name="Aydin F."/>
            <person name="Abay S."/>
            <person name="Kayman T."/>
            <person name="Karakaya E."/>
            <person name="Mustak H.K."/>
            <person name="Mustak I.B."/>
            <person name="Bilgin N."/>
            <person name="Duzler A."/>
            <person name="Sahin O."/>
            <person name="Guran O."/>
            <person name="Saticioglu I.B."/>
        </authorList>
    </citation>
    <scope>NUCLEOTIDE SEQUENCE [LARGE SCALE GENOMIC DNA]</scope>
    <source>
        <strain evidence="2">faydin-G24</strain>
    </source>
</reference>
<keyword evidence="2" id="KW-1185">Reference proteome</keyword>
<dbReference type="EMBL" id="JAGSSW010000001">
    <property type="protein sequence ID" value="MBR8463162.1"/>
    <property type="molecule type" value="Genomic_DNA"/>
</dbReference>
<accession>A0ABS5HI21</accession>
<dbReference type="RefSeq" id="WP_212141401.1">
    <property type="nucleotide sequence ID" value="NZ_JAGSSW010000001.1"/>
</dbReference>